<evidence type="ECO:0000256" key="1">
    <source>
        <dbReference type="SAM" id="Phobius"/>
    </source>
</evidence>
<dbReference type="Proteomes" id="UP000250870">
    <property type="component" value="Unassembled WGS sequence"/>
</dbReference>
<dbReference type="SUPFAM" id="SSF49401">
    <property type="entry name" value="Bacterial adhesins"/>
    <property type="match status" value="1"/>
</dbReference>
<gene>
    <name evidence="2" type="ORF">CKY01_10775</name>
</gene>
<dbReference type="RefSeq" id="WP_113025696.1">
    <property type="nucleotide sequence ID" value="NZ_CAWNWQ010000012.1"/>
</dbReference>
<evidence type="ECO:0008006" key="4">
    <source>
        <dbReference type="Google" id="ProtNLM"/>
    </source>
</evidence>
<reference evidence="2 3" key="1">
    <citation type="journal article" date="2018" name="Int. J. Syst. Evol. Microbiol.">
        <title>Whole-genome-based revisit of Photorhabdus phylogeny: proposal for the elevation of most Photorhabdus subspecies to the species level and description of one novel species Photorhabdus bodei sp. nov., and one novel subspecies Photorhabdus laumondii subsp. clarkei subsp. nov.</title>
        <authorList>
            <person name="Machado R.A.R."/>
            <person name="Wuthrich D."/>
            <person name="Kuhnert P."/>
            <person name="Arce C.C.M."/>
            <person name="Thonen L."/>
            <person name="Ruiz C."/>
            <person name="Zhang X."/>
            <person name="Robert C.A.M."/>
            <person name="Karimi J."/>
            <person name="Kamali S."/>
            <person name="Ma J."/>
            <person name="Bruggmann R."/>
            <person name="Erb M."/>
        </authorList>
    </citation>
    <scope>NUCLEOTIDE SEQUENCE [LARGE SCALE GENOMIC DNA]</scope>
    <source>
        <strain evidence="2 3">BOJ-47</strain>
    </source>
</reference>
<evidence type="ECO:0000313" key="3">
    <source>
        <dbReference type="Proteomes" id="UP000250870"/>
    </source>
</evidence>
<protein>
    <recommendedName>
        <fullName evidence="4">Fimbrial-type adhesion domain-containing protein</fullName>
    </recommendedName>
</protein>
<dbReference type="InterPro" id="IPR008966">
    <property type="entry name" value="Adhesion_dom_sf"/>
</dbReference>
<dbReference type="Gene3D" id="2.60.40.1090">
    <property type="entry name" value="Fimbrial-type adhesion domain"/>
    <property type="match status" value="1"/>
</dbReference>
<dbReference type="EMBL" id="NSCI01000012">
    <property type="protein sequence ID" value="RAW90913.1"/>
    <property type="molecule type" value="Genomic_DNA"/>
</dbReference>
<proteinExistence type="predicted"/>
<dbReference type="GO" id="GO:0009289">
    <property type="term" value="C:pilus"/>
    <property type="evidence" value="ECO:0007669"/>
    <property type="project" value="InterPro"/>
</dbReference>
<accession>A0A329VGE0</accession>
<evidence type="ECO:0000313" key="2">
    <source>
        <dbReference type="EMBL" id="RAW90913.1"/>
    </source>
</evidence>
<keyword evidence="1" id="KW-1133">Transmembrane helix</keyword>
<dbReference type="GO" id="GO:0007155">
    <property type="term" value="P:cell adhesion"/>
    <property type="evidence" value="ECO:0007669"/>
    <property type="project" value="InterPro"/>
</dbReference>
<sequence length="234" mass="26018">MKTKNSNLINSELMTYHSRAKYVLLFMMLIGWTIGCVTTFPVQAADPNTNRTINFRGMLLPPTCVLSVNGSSFADTYSDEFAPVYANELRNSKYIARYPVELNFMFSDCDLGESKPAFYIWSNVPAITDPELFMPDDSNVINNSTKGVGVRLFDEGTSKFVEVRNETDPYRVDLSDSVKGNGGKLEGTMRRFRAYVGGLGDTNNPVTCKTGSNSINVLCGGVADVKIHFEFVYQ</sequence>
<organism evidence="2 3">
    <name type="scientific">Photorhabdus laumondii subsp. clarkei</name>
    <dbReference type="NCBI Taxonomy" id="2029685"/>
    <lineage>
        <taxon>Bacteria</taxon>
        <taxon>Pseudomonadati</taxon>
        <taxon>Pseudomonadota</taxon>
        <taxon>Gammaproteobacteria</taxon>
        <taxon>Enterobacterales</taxon>
        <taxon>Morganellaceae</taxon>
        <taxon>Photorhabdus</taxon>
    </lineage>
</organism>
<dbReference type="InterPro" id="IPR036937">
    <property type="entry name" value="Adhesion_dom_fimbrial_sf"/>
</dbReference>
<keyword evidence="1" id="KW-0472">Membrane</keyword>
<keyword evidence="1" id="KW-0812">Transmembrane</keyword>
<dbReference type="AlphaFoldDB" id="A0A329VGE0"/>
<comment type="caution">
    <text evidence="2">The sequence shown here is derived from an EMBL/GenBank/DDBJ whole genome shotgun (WGS) entry which is preliminary data.</text>
</comment>
<name>A0A329VGE0_9GAMM</name>
<feature type="transmembrane region" description="Helical" evidence="1">
    <location>
        <begin position="21"/>
        <end position="42"/>
    </location>
</feature>